<dbReference type="AlphaFoldDB" id="A0A498D6B2"/>
<dbReference type="InterPro" id="IPR014408">
    <property type="entry name" value="dGMP_Pdiesterase_EAL/HD-GYP"/>
</dbReference>
<dbReference type="PROSITE" id="PS50883">
    <property type="entry name" value="EAL"/>
    <property type="match status" value="1"/>
</dbReference>
<dbReference type="SMART" id="SM00052">
    <property type="entry name" value="EAL"/>
    <property type="match status" value="1"/>
</dbReference>
<dbReference type="Pfam" id="PF00563">
    <property type="entry name" value="EAL"/>
    <property type="match status" value="1"/>
</dbReference>
<dbReference type="InterPro" id="IPR052340">
    <property type="entry name" value="RNase_Y/CdgJ"/>
</dbReference>
<proteinExistence type="predicted"/>
<dbReference type="InterPro" id="IPR001633">
    <property type="entry name" value="EAL_dom"/>
</dbReference>
<name>A0A498D6B2_9BACI</name>
<keyword evidence="4" id="KW-1185">Reference proteome</keyword>
<dbReference type="SUPFAM" id="SSF109604">
    <property type="entry name" value="HD-domain/PDEase-like"/>
    <property type="match status" value="1"/>
</dbReference>
<organism evidence="3 4">
    <name type="scientific">Oceanobacillus piezotolerans</name>
    <dbReference type="NCBI Taxonomy" id="2448030"/>
    <lineage>
        <taxon>Bacteria</taxon>
        <taxon>Bacillati</taxon>
        <taxon>Bacillota</taxon>
        <taxon>Bacilli</taxon>
        <taxon>Bacillales</taxon>
        <taxon>Bacillaceae</taxon>
        <taxon>Oceanobacillus</taxon>
    </lineage>
</organism>
<gene>
    <name evidence="3" type="ORF">D8M04_14155</name>
</gene>
<sequence length="410" mass="47683">MEIYIARQPILNRSQEVVAYELLYRSSNKNEFPNIDGNEATSHVIYNFLQMGIDSLSEGKPSFINFTDQLIENHVPSHFEQDTIVVEILESVELTDSIIEGCTKLKEMGYKLALDDFQIKLDNPYLKDIIGLVDIIKVDIHNTPRDLQKQILRAFKSHDVEFLAEKVETREEYERCLQEGYSYFQGYFFSKPVVLSMKDIPIQNHSFLLILNELSQPEPSVDRITKYIEADVSLSYKLLRFINSPIIGRKYDIKSIKQAVVILGFKELKKWIFLLSLREKPNREDSYNEVIRMSLIRAKTCEEIANYKGFRTEASSFFLVGLLSLMDTLMKQSPESLMEGLPLDSDIKQTILGEDTRYSSIFHLAVSLERVEWIKIDRLIQEIDMDKQALFDIYMKVLKWAREVMNGLLI</sequence>
<feature type="domain" description="HDOD" evidence="2">
    <location>
        <begin position="200"/>
        <end position="389"/>
    </location>
</feature>
<protein>
    <submittedName>
        <fullName evidence="3">HDOD domain-containing protein</fullName>
    </submittedName>
</protein>
<dbReference type="Gene3D" id="3.20.20.450">
    <property type="entry name" value="EAL domain"/>
    <property type="match status" value="1"/>
</dbReference>
<feature type="domain" description="EAL" evidence="1">
    <location>
        <begin position="1"/>
        <end position="206"/>
    </location>
</feature>
<dbReference type="RefSeq" id="WP_121524061.1">
    <property type="nucleotide sequence ID" value="NZ_RCHR01000005.1"/>
</dbReference>
<dbReference type="SUPFAM" id="SSF141868">
    <property type="entry name" value="EAL domain-like"/>
    <property type="match status" value="1"/>
</dbReference>
<accession>A0A498D6B2</accession>
<comment type="caution">
    <text evidence="3">The sequence shown here is derived from an EMBL/GenBank/DDBJ whole genome shotgun (WGS) entry which is preliminary data.</text>
</comment>
<dbReference type="Proteomes" id="UP000270219">
    <property type="component" value="Unassembled WGS sequence"/>
</dbReference>
<dbReference type="InterPro" id="IPR013976">
    <property type="entry name" value="HDOD"/>
</dbReference>
<dbReference type="Pfam" id="PF08668">
    <property type="entry name" value="HDOD"/>
    <property type="match status" value="1"/>
</dbReference>
<reference evidence="3 4" key="1">
    <citation type="submission" date="2018-10" db="EMBL/GenBank/DDBJ databases">
        <title>Oceanobacillus sp. YLB-02 draft genome.</title>
        <authorList>
            <person name="Yu L."/>
        </authorList>
    </citation>
    <scope>NUCLEOTIDE SEQUENCE [LARGE SCALE GENOMIC DNA]</scope>
    <source>
        <strain evidence="3 4">YLB-02</strain>
    </source>
</reference>
<evidence type="ECO:0000259" key="1">
    <source>
        <dbReference type="PROSITE" id="PS50883"/>
    </source>
</evidence>
<evidence type="ECO:0000313" key="3">
    <source>
        <dbReference type="EMBL" id="RLL42694.1"/>
    </source>
</evidence>
<dbReference type="EMBL" id="RCHR01000005">
    <property type="protein sequence ID" value="RLL42694.1"/>
    <property type="molecule type" value="Genomic_DNA"/>
</dbReference>
<dbReference type="InterPro" id="IPR035919">
    <property type="entry name" value="EAL_sf"/>
</dbReference>
<dbReference type="PROSITE" id="PS51833">
    <property type="entry name" value="HDOD"/>
    <property type="match status" value="1"/>
</dbReference>
<dbReference type="PIRSF" id="PIRSF003180">
    <property type="entry name" value="DiGMPpdiest_YuxH"/>
    <property type="match status" value="1"/>
</dbReference>
<dbReference type="Gene3D" id="1.10.3210.10">
    <property type="entry name" value="Hypothetical protein af1432"/>
    <property type="match status" value="1"/>
</dbReference>
<dbReference type="PANTHER" id="PTHR33525">
    <property type="match status" value="1"/>
</dbReference>
<evidence type="ECO:0000313" key="4">
    <source>
        <dbReference type="Proteomes" id="UP000270219"/>
    </source>
</evidence>
<dbReference type="OrthoDB" id="9804751at2"/>
<evidence type="ECO:0000259" key="2">
    <source>
        <dbReference type="PROSITE" id="PS51833"/>
    </source>
</evidence>
<dbReference type="PANTHER" id="PTHR33525:SF4">
    <property type="entry name" value="CYCLIC DI-GMP PHOSPHODIESTERASE CDGJ"/>
    <property type="match status" value="1"/>
</dbReference>